<dbReference type="EMBL" id="CP003654">
    <property type="protein sequence ID" value="AFZ38053.1"/>
    <property type="molecule type" value="Genomic_DNA"/>
</dbReference>
<sequence>MQTLAEPKLLLLTPEESELVGDDEPKLLEYVREAYLKERDRPLAEALGSVEAALEDIREECDRLSYLLSEKKFDEISYSQWQTAMSRLLYGTHYLLFVTGIDRQYWRKLIKDWFTGSWWRKLGLDRNYFSERDSLEECWRNVSYIYNFWQLSGLTYPSAEWTETHCQRLQLYLQQLPISSLHLAQWLQIKIQNSYRRGKLRIPLYSPTSLDKRPTNIN</sequence>
<dbReference type="AlphaFoldDB" id="K9XZW2"/>
<dbReference type="OrthoDB" id="9819553at2"/>
<evidence type="ECO:0000313" key="2">
    <source>
        <dbReference type="Proteomes" id="UP000010473"/>
    </source>
</evidence>
<proteinExistence type="predicted"/>
<dbReference type="Proteomes" id="UP000010473">
    <property type="component" value="Plasmid pSTA7437.01"/>
</dbReference>
<organism evidence="1 2">
    <name type="scientific">Stanieria cyanosphaera (strain ATCC 29371 / PCC 7437)</name>
    <dbReference type="NCBI Taxonomy" id="111780"/>
    <lineage>
        <taxon>Bacteria</taxon>
        <taxon>Bacillati</taxon>
        <taxon>Cyanobacteriota</taxon>
        <taxon>Cyanophyceae</taxon>
        <taxon>Pleurocapsales</taxon>
        <taxon>Dermocarpellaceae</taxon>
        <taxon>Stanieria</taxon>
    </lineage>
</organism>
<keyword evidence="1" id="KW-0614">Plasmid</keyword>
<name>K9XZW2_STAC7</name>
<geneLocation type="plasmid" evidence="1 2">
    <name>pSTA7437.01</name>
</geneLocation>
<dbReference type="HOGENOM" id="CLU_1266246_0_0_3"/>
<keyword evidence="2" id="KW-1185">Reference proteome</keyword>
<accession>K9XZW2</accession>
<evidence type="ECO:0000313" key="1">
    <source>
        <dbReference type="EMBL" id="AFZ38053.1"/>
    </source>
</evidence>
<gene>
    <name evidence="1" type="ordered locus">Sta7437_4595</name>
</gene>
<dbReference type="KEGG" id="scs:Sta7437_4595"/>
<protein>
    <submittedName>
        <fullName evidence="1">Uncharacterized protein</fullName>
    </submittedName>
</protein>
<reference evidence="2" key="1">
    <citation type="journal article" date="2013" name="Proc. Natl. Acad. Sci. U.S.A.">
        <title>Improving the coverage of the cyanobacterial phylum using diversity-driven genome sequencing.</title>
        <authorList>
            <person name="Shih P.M."/>
            <person name="Wu D."/>
            <person name="Latifi A."/>
            <person name="Axen S.D."/>
            <person name="Fewer D.P."/>
            <person name="Talla E."/>
            <person name="Calteau A."/>
            <person name="Cai F."/>
            <person name="Tandeau de Marsac N."/>
            <person name="Rippka R."/>
            <person name="Herdman M."/>
            <person name="Sivonen K."/>
            <person name="Coursin T."/>
            <person name="Laurent T."/>
            <person name="Goodwin L."/>
            <person name="Nolan M."/>
            <person name="Davenport K.W."/>
            <person name="Han C.S."/>
            <person name="Rubin E.M."/>
            <person name="Eisen J.A."/>
            <person name="Woyke T."/>
            <person name="Gugger M."/>
            <person name="Kerfeld C.A."/>
        </authorList>
    </citation>
    <scope>NUCLEOTIDE SEQUENCE [LARGE SCALE GENOMIC DNA]</scope>
    <source>
        <strain evidence="2">ATCC 29371 / PCC 7437</strain>
        <plasmid evidence="2">Plasmid pSTA7437.01</plasmid>
    </source>
</reference>
<dbReference type="RefSeq" id="WP_015211961.1">
    <property type="nucleotide sequence ID" value="NC_019765.1"/>
</dbReference>